<dbReference type="GO" id="GO:0004519">
    <property type="term" value="F:endonuclease activity"/>
    <property type="evidence" value="ECO:0007669"/>
    <property type="project" value="UniProtKB-KW"/>
</dbReference>
<comment type="caution">
    <text evidence="2">The sequence shown here is derived from an EMBL/GenBank/DDBJ whole genome shotgun (WGS) entry which is preliminary data.</text>
</comment>
<protein>
    <submittedName>
        <fullName evidence="2">Endonuclease</fullName>
    </submittedName>
</protein>
<keyword evidence="2" id="KW-0378">Hydrolase</keyword>
<feature type="transmembrane region" description="Helical" evidence="1">
    <location>
        <begin position="20"/>
        <end position="41"/>
    </location>
</feature>
<keyword evidence="2" id="KW-0540">Nuclease</keyword>
<dbReference type="RefSeq" id="WP_044205693.1">
    <property type="nucleotide sequence ID" value="NZ_JQOF01000009.1"/>
</dbReference>
<keyword evidence="1" id="KW-0472">Membrane</keyword>
<dbReference type="Pfam" id="PF05106">
    <property type="entry name" value="Phage_holin_3_1"/>
    <property type="match status" value="1"/>
</dbReference>
<accession>A0ABR4VPA5</accession>
<keyword evidence="2" id="KW-0255">Endonuclease</keyword>
<keyword evidence="3" id="KW-1185">Reference proteome</keyword>
<gene>
    <name evidence="2" type="ORF">KU75_12850</name>
</gene>
<evidence type="ECO:0000256" key="1">
    <source>
        <dbReference type="SAM" id="Phobius"/>
    </source>
</evidence>
<dbReference type="Proteomes" id="UP000029447">
    <property type="component" value="Unassembled WGS sequence"/>
</dbReference>
<dbReference type="NCBIfam" id="TIGR01594">
    <property type="entry name" value="holin_lambda"/>
    <property type="match status" value="1"/>
</dbReference>
<dbReference type="EMBL" id="JQOF01000009">
    <property type="protein sequence ID" value="KGA41217.1"/>
    <property type="molecule type" value="Genomic_DNA"/>
</dbReference>
<keyword evidence="1" id="KW-0812">Transmembrane</keyword>
<dbReference type="InterPro" id="IPR006481">
    <property type="entry name" value="Phage_lambda_GpS_holin"/>
</dbReference>
<feature type="transmembrane region" description="Helical" evidence="1">
    <location>
        <begin position="53"/>
        <end position="72"/>
    </location>
</feature>
<name>A0ABR4VPA5_9GAMM</name>
<proteinExistence type="predicted"/>
<evidence type="ECO:0000313" key="3">
    <source>
        <dbReference type="Proteomes" id="UP000029447"/>
    </source>
</evidence>
<evidence type="ECO:0000313" key="2">
    <source>
        <dbReference type="EMBL" id="KGA41217.1"/>
    </source>
</evidence>
<reference evidence="2 3" key="1">
    <citation type="submission" date="2014-08" db="EMBL/GenBank/DDBJ databases">
        <title>Genome sequences of NCPPB Pectobacterium isolates.</title>
        <authorList>
            <person name="Glover R.H."/>
            <person name="Sapp M."/>
            <person name="Elphinstone J."/>
        </authorList>
    </citation>
    <scope>NUCLEOTIDE SEQUENCE [LARGE SCALE GENOMIC DNA]</scope>
    <source>
        <strain evidence="2 3">NCPPB3841</strain>
    </source>
</reference>
<sequence>MRMSDKDPDVWASVLAGLKSAWPTIYAALLAGLIAYARLIYDGGERKNKWAEGVICGALALTISGLLDYFGLPVSLTPFLGGMVGFIGTDQLRGIAVGMLKRKTGSS</sequence>
<keyword evidence="1" id="KW-1133">Transmembrane helix</keyword>
<organism evidence="2 3">
    <name type="scientific">Pectobacterium odoriferum</name>
    <dbReference type="NCBI Taxonomy" id="78398"/>
    <lineage>
        <taxon>Bacteria</taxon>
        <taxon>Pseudomonadati</taxon>
        <taxon>Pseudomonadota</taxon>
        <taxon>Gammaproteobacteria</taxon>
        <taxon>Enterobacterales</taxon>
        <taxon>Pectobacteriaceae</taxon>
        <taxon>Pectobacterium</taxon>
    </lineage>
</organism>